<accession>A0A099UIW2</accession>
<dbReference type="PATRIC" id="fig|76936.10.peg.705"/>
<keyword evidence="1" id="KW-0805">Transcription regulation</keyword>
<feature type="domain" description="HTH arsR-type" evidence="4">
    <location>
        <begin position="1"/>
        <end position="93"/>
    </location>
</feature>
<dbReference type="InterPro" id="IPR051081">
    <property type="entry name" value="HTH_MetalResp_TranReg"/>
</dbReference>
<dbReference type="KEGG" id="hty:BN2458_PEG0720"/>
<dbReference type="Proteomes" id="UP000064525">
    <property type="component" value="Chromosome I"/>
</dbReference>
<dbReference type="OrthoDB" id="9800238at2"/>
<evidence type="ECO:0000256" key="1">
    <source>
        <dbReference type="ARBA" id="ARBA00023015"/>
    </source>
</evidence>
<keyword evidence="3" id="KW-0804">Transcription</keyword>
<name>A0A099UIW2_9HELI</name>
<dbReference type="CDD" id="cd00090">
    <property type="entry name" value="HTH_ARSR"/>
    <property type="match status" value="1"/>
</dbReference>
<dbReference type="GeneID" id="78150996"/>
<reference evidence="5" key="3">
    <citation type="submission" date="2015-11" db="EMBL/GenBank/DDBJ databases">
        <authorList>
            <person name="Zhang Y."/>
            <person name="Guo Z."/>
        </authorList>
    </citation>
    <scope>NUCLEOTIDE SEQUENCE</scope>
    <source>
        <strain evidence="5">1</strain>
    </source>
</reference>
<dbReference type="InterPro" id="IPR001845">
    <property type="entry name" value="HTH_ArsR_DNA-bd_dom"/>
</dbReference>
<organism evidence="5 8">
    <name type="scientific">Helicobacter typhlonius</name>
    <dbReference type="NCBI Taxonomy" id="76936"/>
    <lineage>
        <taxon>Bacteria</taxon>
        <taxon>Pseudomonadati</taxon>
        <taxon>Campylobacterota</taxon>
        <taxon>Epsilonproteobacteria</taxon>
        <taxon>Campylobacterales</taxon>
        <taxon>Helicobacteraceae</taxon>
        <taxon>Helicobacter</taxon>
    </lineage>
</organism>
<dbReference type="STRING" id="76936.BN2458_PEG0720"/>
<dbReference type="GO" id="GO:0003700">
    <property type="term" value="F:DNA-binding transcription factor activity"/>
    <property type="evidence" value="ECO:0007669"/>
    <property type="project" value="InterPro"/>
</dbReference>
<dbReference type="SUPFAM" id="SSF46785">
    <property type="entry name" value="Winged helix' DNA-binding domain"/>
    <property type="match status" value="1"/>
</dbReference>
<evidence type="ECO:0000256" key="2">
    <source>
        <dbReference type="ARBA" id="ARBA00023125"/>
    </source>
</evidence>
<reference evidence="8" key="2">
    <citation type="submission" date="2015-11" db="EMBL/GenBank/DDBJ databases">
        <authorList>
            <person name="Anvar S.Y."/>
        </authorList>
    </citation>
    <scope>NUCLEOTIDE SEQUENCE [LARGE SCALE GENOMIC DNA]</scope>
</reference>
<evidence type="ECO:0000313" key="7">
    <source>
        <dbReference type="Proteomes" id="UP000029925"/>
    </source>
</evidence>
<keyword evidence="2" id="KW-0238">DNA-binding</keyword>
<keyword evidence="7" id="KW-1185">Reference proteome</keyword>
<dbReference type="Gene3D" id="1.10.10.10">
    <property type="entry name" value="Winged helix-like DNA-binding domain superfamily/Winged helix DNA-binding domain"/>
    <property type="match status" value="1"/>
</dbReference>
<evidence type="ECO:0000259" key="4">
    <source>
        <dbReference type="PROSITE" id="PS50987"/>
    </source>
</evidence>
<dbReference type="SMART" id="SM00418">
    <property type="entry name" value="HTH_ARSR"/>
    <property type="match status" value="1"/>
</dbReference>
<dbReference type="Proteomes" id="UP000029925">
    <property type="component" value="Unassembled WGS sequence"/>
</dbReference>
<dbReference type="InterPro" id="IPR036390">
    <property type="entry name" value="WH_DNA-bd_sf"/>
</dbReference>
<dbReference type="PANTHER" id="PTHR33154">
    <property type="entry name" value="TRANSCRIPTIONAL REGULATOR, ARSR FAMILY"/>
    <property type="match status" value="1"/>
</dbReference>
<dbReference type="AlphaFoldDB" id="A0A099UIW2"/>
<dbReference type="EMBL" id="LN907858">
    <property type="protein sequence ID" value="CUU39606.1"/>
    <property type="molecule type" value="Genomic_DNA"/>
</dbReference>
<evidence type="ECO:0000313" key="5">
    <source>
        <dbReference type="EMBL" id="CUU39606.1"/>
    </source>
</evidence>
<dbReference type="InterPro" id="IPR036388">
    <property type="entry name" value="WH-like_DNA-bd_sf"/>
</dbReference>
<evidence type="ECO:0000313" key="6">
    <source>
        <dbReference type="EMBL" id="TLD78106.1"/>
    </source>
</evidence>
<dbReference type="InterPro" id="IPR011991">
    <property type="entry name" value="ArsR-like_HTH"/>
</dbReference>
<dbReference type="RefSeq" id="WP_034342442.1">
    <property type="nucleotide sequence ID" value="NZ_CAOMJD010000018.1"/>
</dbReference>
<dbReference type="PRINTS" id="PR00778">
    <property type="entry name" value="HTHARSR"/>
</dbReference>
<dbReference type="EMBL" id="JRPF02000010">
    <property type="protein sequence ID" value="TLD78106.1"/>
    <property type="molecule type" value="Genomic_DNA"/>
</dbReference>
<sequence>MNKVDSFLNIVGALNDETRILILNFLSANGETCVCDLQNMLDMKQSRLSRHLKILKDSGFLYVNRKGAWAYYGINNHLTPFHQQAVQAIEELDLRSLPPF</sequence>
<proteinExistence type="predicted"/>
<reference evidence="6 7" key="1">
    <citation type="journal article" date="2014" name="Genome Announc.">
        <title>Draft genome sequences of eight enterohepatic helicobacter species isolated from both laboratory and wild rodents.</title>
        <authorList>
            <person name="Sheh A."/>
            <person name="Shen Z."/>
            <person name="Fox J.G."/>
        </authorList>
    </citation>
    <scope>NUCLEOTIDE SEQUENCE [LARGE SCALE GENOMIC DNA]</scope>
    <source>
        <strain evidence="6 7">MIT 98-6810</strain>
    </source>
</reference>
<gene>
    <name evidence="5" type="ORF">BN2458_PEG0720</name>
    <name evidence="6" type="ORF">LS75_007925</name>
</gene>
<dbReference type="Pfam" id="PF01022">
    <property type="entry name" value="HTH_5"/>
    <property type="match status" value="1"/>
</dbReference>
<dbReference type="PANTHER" id="PTHR33154:SF18">
    <property type="entry name" value="ARSENICAL RESISTANCE OPERON REPRESSOR"/>
    <property type="match status" value="1"/>
</dbReference>
<dbReference type="GO" id="GO:0003677">
    <property type="term" value="F:DNA binding"/>
    <property type="evidence" value="ECO:0007669"/>
    <property type="project" value="UniProtKB-KW"/>
</dbReference>
<evidence type="ECO:0000313" key="8">
    <source>
        <dbReference type="Proteomes" id="UP000064525"/>
    </source>
</evidence>
<evidence type="ECO:0000256" key="3">
    <source>
        <dbReference type="ARBA" id="ARBA00023163"/>
    </source>
</evidence>
<protein>
    <submittedName>
        <fullName evidence="6">ArsR family transcriptional regulator</fullName>
    </submittedName>
    <submittedName>
        <fullName evidence="5">Arsenical resistance operon repressor</fullName>
    </submittedName>
</protein>
<dbReference type="PROSITE" id="PS50987">
    <property type="entry name" value="HTH_ARSR_2"/>
    <property type="match status" value="1"/>
</dbReference>
<dbReference type="NCBIfam" id="NF033788">
    <property type="entry name" value="HTH_metalloreg"/>
    <property type="match status" value="1"/>
</dbReference>